<evidence type="ECO:0000313" key="1">
    <source>
        <dbReference type="EMBL" id="GJN65445.1"/>
    </source>
</evidence>
<keyword evidence="2" id="KW-1185">Reference proteome</keyword>
<dbReference type="EMBL" id="BQKV01000098">
    <property type="protein sequence ID" value="GJN65445.1"/>
    <property type="molecule type" value="Genomic_DNA"/>
</dbReference>
<accession>A0AA37N2D9</accession>
<comment type="caution">
    <text evidence="1">The sequence shown here is derived from an EMBL/GenBank/DDBJ whole genome shotgun (WGS) entry which is preliminary data.</text>
</comment>
<protein>
    <submittedName>
        <fullName evidence="1">Uncharacterized protein</fullName>
    </submittedName>
</protein>
<dbReference type="Proteomes" id="UP001055185">
    <property type="component" value="Unassembled WGS sequence"/>
</dbReference>
<gene>
    <name evidence="1" type="ORF">JCM17207_20700</name>
</gene>
<sequence length="203" mass="22730">MFHCLQDNFKRALDREGVEVQIGGTSKTVLFRRQRNGQDSADWVDVYSATEDNLRPGNILTTGADNYLLVQRDHRENGVYLRYNAVRCNQTISLTREMKSPVPDEWGDYPTITVNYFTSPAYLATQLTGLNKTAIGNVIGGNMVVIMPGVEITPNAVLQCNTFDNEGKFTACDYQIESIDSTDVFTDNEGSIHGILRLQIKPE</sequence>
<organism evidence="1 2">
    <name type="scientific">Faecalibacterium gallinarum</name>
    <dbReference type="NCBI Taxonomy" id="2903556"/>
    <lineage>
        <taxon>Bacteria</taxon>
        <taxon>Bacillati</taxon>
        <taxon>Bacillota</taxon>
        <taxon>Clostridia</taxon>
        <taxon>Eubacteriales</taxon>
        <taxon>Oscillospiraceae</taxon>
        <taxon>Faecalibacterium</taxon>
    </lineage>
</organism>
<reference evidence="1" key="1">
    <citation type="journal article" date="2022" name="Int. J. Syst. Evol. Microbiol.">
        <title>Genome-based, phenotypic and chemotaxonomic classification of Faecalibacterium strains: proposal of three novel species Faecalibacterium duncaniae sp. nov., Faecalibacterium hattorii sp. nov. and Faecalibacterium gallinarum sp. nov. .</title>
        <authorList>
            <person name="Sakamoto M."/>
            <person name="Sakurai N."/>
            <person name="Tanno H."/>
            <person name="Iino T."/>
            <person name="Ohkuma M."/>
            <person name="Endo A."/>
        </authorList>
    </citation>
    <scope>NUCLEOTIDE SEQUENCE</scope>
    <source>
        <strain evidence="1">JCM 17207</strain>
    </source>
</reference>
<evidence type="ECO:0000313" key="2">
    <source>
        <dbReference type="Proteomes" id="UP001055185"/>
    </source>
</evidence>
<name>A0AA37N2D9_9FIRM</name>
<dbReference type="AlphaFoldDB" id="A0AA37N2D9"/>
<proteinExistence type="predicted"/>